<protein>
    <recommendedName>
        <fullName evidence="5">Integral membrane protein</fullName>
    </recommendedName>
</protein>
<keyword evidence="1" id="KW-1133">Transmembrane helix</keyword>
<feature type="transmembrane region" description="Helical" evidence="1">
    <location>
        <begin position="128"/>
        <end position="147"/>
    </location>
</feature>
<sequence length="280" mass="31519">MVFFGILAIFYQVISLVPAFHGLGVAAKTLGIQGETARDGRQTLTIEFLQECGNRKTQNLPLGKDCLKYLTKTPKAPLGIDQWMEEDVSPSNSTMAVLRRARRDLPEPQSVDTTAPRSISSTDILTRFLWVWLGIGVCMFLVVIYPYRKYTIVICPRKTIAFSFKGLTLMGAIGVGYCTYVLYTNLFRQRSRWNAAHEFLASCELLSENDLTIGDDCVRYKTNKRIKPRPGLSLSDEMAIVFGTVSLVVSVVSIGILVIARKTRTPERRERAIDTIQRRQ</sequence>
<accession>A0A8H7T4H6</accession>
<organism evidence="3 4">
    <name type="scientific">Cadophora malorum</name>
    <dbReference type="NCBI Taxonomy" id="108018"/>
    <lineage>
        <taxon>Eukaryota</taxon>
        <taxon>Fungi</taxon>
        <taxon>Dikarya</taxon>
        <taxon>Ascomycota</taxon>
        <taxon>Pezizomycotina</taxon>
        <taxon>Leotiomycetes</taxon>
        <taxon>Helotiales</taxon>
        <taxon>Ploettnerulaceae</taxon>
        <taxon>Cadophora</taxon>
    </lineage>
</organism>
<feature type="transmembrane region" description="Helical" evidence="1">
    <location>
        <begin position="159"/>
        <end position="183"/>
    </location>
</feature>
<comment type="caution">
    <text evidence="3">The sequence shown here is derived from an EMBL/GenBank/DDBJ whole genome shotgun (WGS) entry which is preliminary data.</text>
</comment>
<evidence type="ECO:0000313" key="4">
    <source>
        <dbReference type="Proteomes" id="UP000664132"/>
    </source>
</evidence>
<evidence type="ECO:0000256" key="2">
    <source>
        <dbReference type="SAM" id="SignalP"/>
    </source>
</evidence>
<feature type="transmembrane region" description="Helical" evidence="1">
    <location>
        <begin position="238"/>
        <end position="260"/>
    </location>
</feature>
<feature type="signal peptide" evidence="2">
    <location>
        <begin position="1"/>
        <end position="19"/>
    </location>
</feature>
<keyword evidence="4" id="KW-1185">Reference proteome</keyword>
<reference evidence="3" key="1">
    <citation type="submission" date="2021-02" db="EMBL/GenBank/DDBJ databases">
        <title>Genome sequence Cadophora malorum strain M34.</title>
        <authorList>
            <person name="Stefanovic E."/>
            <person name="Vu D."/>
            <person name="Scully C."/>
            <person name="Dijksterhuis J."/>
            <person name="Roader J."/>
            <person name="Houbraken J."/>
        </authorList>
    </citation>
    <scope>NUCLEOTIDE SEQUENCE</scope>
    <source>
        <strain evidence="3">M34</strain>
    </source>
</reference>
<keyword evidence="1" id="KW-0472">Membrane</keyword>
<evidence type="ECO:0000256" key="1">
    <source>
        <dbReference type="SAM" id="Phobius"/>
    </source>
</evidence>
<proteinExistence type="predicted"/>
<feature type="chain" id="PRO_5034509464" description="Integral membrane protein" evidence="2">
    <location>
        <begin position="20"/>
        <end position="280"/>
    </location>
</feature>
<dbReference type="OrthoDB" id="3564883at2759"/>
<gene>
    <name evidence="3" type="ORF">IFR04_014635</name>
</gene>
<dbReference type="Proteomes" id="UP000664132">
    <property type="component" value="Unassembled WGS sequence"/>
</dbReference>
<dbReference type="AlphaFoldDB" id="A0A8H7T4H6"/>
<name>A0A8H7T4H6_9HELO</name>
<dbReference type="EMBL" id="JAFJYH010000397">
    <property type="protein sequence ID" value="KAG4412223.1"/>
    <property type="molecule type" value="Genomic_DNA"/>
</dbReference>
<keyword evidence="2" id="KW-0732">Signal</keyword>
<evidence type="ECO:0008006" key="5">
    <source>
        <dbReference type="Google" id="ProtNLM"/>
    </source>
</evidence>
<evidence type="ECO:0000313" key="3">
    <source>
        <dbReference type="EMBL" id="KAG4412223.1"/>
    </source>
</evidence>
<keyword evidence="1" id="KW-0812">Transmembrane</keyword>